<feature type="compositionally biased region" description="Basic and acidic residues" evidence="1">
    <location>
        <begin position="318"/>
        <end position="334"/>
    </location>
</feature>
<protein>
    <submittedName>
        <fullName evidence="2">Uncharacterized protein</fullName>
    </submittedName>
</protein>
<dbReference type="Proteomes" id="UP001152795">
    <property type="component" value="Unassembled WGS sequence"/>
</dbReference>
<feature type="region of interest" description="Disordered" evidence="1">
    <location>
        <begin position="318"/>
        <end position="381"/>
    </location>
</feature>
<proteinExistence type="predicted"/>
<comment type="caution">
    <text evidence="2">The sequence shown here is derived from an EMBL/GenBank/DDBJ whole genome shotgun (WGS) entry which is preliminary data.</text>
</comment>
<dbReference type="AlphaFoldDB" id="A0A7D9JHZ2"/>
<organism evidence="2 3">
    <name type="scientific">Paramuricea clavata</name>
    <name type="common">Red gorgonian</name>
    <name type="synonym">Violescent sea-whip</name>
    <dbReference type="NCBI Taxonomy" id="317549"/>
    <lineage>
        <taxon>Eukaryota</taxon>
        <taxon>Metazoa</taxon>
        <taxon>Cnidaria</taxon>
        <taxon>Anthozoa</taxon>
        <taxon>Octocorallia</taxon>
        <taxon>Malacalcyonacea</taxon>
        <taxon>Plexauridae</taxon>
        <taxon>Paramuricea</taxon>
    </lineage>
</organism>
<keyword evidence="3" id="KW-1185">Reference proteome</keyword>
<evidence type="ECO:0000256" key="1">
    <source>
        <dbReference type="SAM" id="MobiDB-lite"/>
    </source>
</evidence>
<reference evidence="2" key="1">
    <citation type="submission" date="2020-04" db="EMBL/GenBank/DDBJ databases">
        <authorList>
            <person name="Alioto T."/>
            <person name="Alioto T."/>
            <person name="Gomez Garrido J."/>
        </authorList>
    </citation>
    <scope>NUCLEOTIDE SEQUENCE</scope>
    <source>
        <strain evidence="2">A484AB</strain>
    </source>
</reference>
<feature type="region of interest" description="Disordered" evidence="1">
    <location>
        <begin position="187"/>
        <end position="212"/>
    </location>
</feature>
<accession>A0A7D9JHZ2</accession>
<dbReference type="EMBL" id="CACRXK020016553">
    <property type="protein sequence ID" value="CAB4030001.1"/>
    <property type="molecule type" value="Genomic_DNA"/>
</dbReference>
<gene>
    <name evidence="2" type="ORF">PACLA_8A041557</name>
</gene>
<feature type="region of interest" description="Disordered" evidence="1">
    <location>
        <begin position="261"/>
        <end position="285"/>
    </location>
</feature>
<feature type="compositionally biased region" description="Polar residues" evidence="1">
    <location>
        <begin position="272"/>
        <end position="282"/>
    </location>
</feature>
<sequence length="423" mass="47768">MVVKLGQDVEQSSQRIQETPVERDNANLQATSFFVSDRISDTQTAVDHRRPEFNNFTNNIARTPHRKSEFGYSTRKFTDGIQANHIIPAYANMSYISGNNEGTVMTDHDRPTIVARRTGSFDLTDGQNSPRDSIKYESEYECMSSPESFSNSSSNRSSNTSSFYGNISPDTLSLASFAGRLNFGRFSTGSKRSSQSSSASSQDSGRQSWGKVRDSFDLSDALVSSIRRPSGEHVYENTRPFTPDNFMRFSRIEATRMEVTNQTVDVPPPLPTRQNQQPVSSPNKEEPEIILPYKVVDLEELQRSLEDIEPYYIHNRSADDDRDFYNDRSDPDEKNIEEDGEFVDGGGGFRPVLPPKKRPLSHSQSDSCFNATELKDRPTPLPRQSLILSDLAQVHDGNVQNTQTDESTNRKYMFFFYISCDGL</sequence>
<evidence type="ECO:0000313" key="3">
    <source>
        <dbReference type="Proteomes" id="UP001152795"/>
    </source>
</evidence>
<feature type="region of interest" description="Disordered" evidence="1">
    <location>
        <begin position="1"/>
        <end position="20"/>
    </location>
</feature>
<feature type="compositionally biased region" description="Low complexity" evidence="1">
    <location>
        <begin position="187"/>
        <end position="208"/>
    </location>
</feature>
<feature type="compositionally biased region" description="Polar residues" evidence="1">
    <location>
        <begin position="361"/>
        <end position="370"/>
    </location>
</feature>
<evidence type="ECO:0000313" key="2">
    <source>
        <dbReference type="EMBL" id="CAB4030001.1"/>
    </source>
</evidence>
<name>A0A7D9JHZ2_PARCT</name>